<comment type="function">
    <text evidence="7">TRAP proteins are part of a complex whose function is to bind calcium to the ER membrane and thereby regulate the retention of ER resident proteins. May be involved in the recycling of the translocation apparatus after completion of the translocation process or may function as a membrane-bound chaperone facilitating folding of translocated proteins.</text>
</comment>
<dbReference type="GO" id="GO:0005789">
    <property type="term" value="C:endoplasmic reticulum membrane"/>
    <property type="evidence" value="ECO:0007669"/>
    <property type="project" value="UniProtKB-SubCell"/>
</dbReference>
<dbReference type="EMBL" id="KK100878">
    <property type="protein sequence ID" value="KIZ03292.1"/>
    <property type="molecule type" value="Genomic_DNA"/>
</dbReference>
<keyword evidence="7" id="KW-0106">Calcium</keyword>
<evidence type="ECO:0000256" key="5">
    <source>
        <dbReference type="ARBA" id="ARBA00022989"/>
    </source>
</evidence>
<evidence type="ECO:0000256" key="8">
    <source>
        <dbReference type="SAM" id="SignalP"/>
    </source>
</evidence>
<keyword evidence="3 7" id="KW-0732">Signal</keyword>
<evidence type="ECO:0000256" key="1">
    <source>
        <dbReference type="ARBA" id="ARBA00004115"/>
    </source>
</evidence>
<evidence type="ECO:0000256" key="6">
    <source>
        <dbReference type="ARBA" id="ARBA00023136"/>
    </source>
</evidence>
<organism evidence="9 10">
    <name type="scientific">Monoraphidium neglectum</name>
    <dbReference type="NCBI Taxonomy" id="145388"/>
    <lineage>
        <taxon>Eukaryota</taxon>
        <taxon>Viridiplantae</taxon>
        <taxon>Chlorophyta</taxon>
        <taxon>core chlorophytes</taxon>
        <taxon>Chlorophyceae</taxon>
        <taxon>CS clade</taxon>
        <taxon>Sphaeropleales</taxon>
        <taxon>Selenastraceae</taxon>
        <taxon>Monoraphidium</taxon>
    </lineage>
</organism>
<feature type="signal peptide" evidence="8">
    <location>
        <begin position="1"/>
        <end position="22"/>
    </location>
</feature>
<keyword evidence="10" id="KW-1185">Reference proteome</keyword>
<sequence length="236" mass="25543">MRTMQICLLAAVLALVVPGSTAQRPGDLLGNLPPAGELSVAHYFPEHPDKQFPAGDIISVVVSGHNTGAKPMNLSAIVGSINSPEKYEMFIQNFTIGRYFAPLAPGAEASIEYKFRADPILGSTPAREFIVALHLFYEVEGSYFSTTFFNQTVDITEAPKLVDTDLIWLVGTLLAGLGAAGYFAFTKLSEKLGLNKGKAKKAKKAEGPVTIDEDDWVKGTHYEVQKRRRAAAAKKA</sequence>
<dbReference type="Proteomes" id="UP000054498">
    <property type="component" value="Unassembled WGS sequence"/>
</dbReference>
<dbReference type="InterPro" id="IPR005595">
    <property type="entry name" value="TRAP_alpha"/>
</dbReference>
<dbReference type="STRING" id="145388.A0A0D2MSB0"/>
<dbReference type="RefSeq" id="XP_013902311.1">
    <property type="nucleotide sequence ID" value="XM_014046857.1"/>
</dbReference>
<dbReference type="KEGG" id="mng:MNEG_4665"/>
<dbReference type="PANTHER" id="PTHR12924:SF0">
    <property type="entry name" value="TRANSLOCON-ASSOCIATED PROTEIN SUBUNIT ALPHA"/>
    <property type="match status" value="1"/>
</dbReference>
<keyword evidence="5 7" id="KW-1133">Transmembrane helix</keyword>
<keyword evidence="6 7" id="KW-0472">Membrane</keyword>
<proteinExistence type="inferred from homology"/>
<accession>A0A0D2MSB0</accession>
<name>A0A0D2MSB0_9CHLO</name>
<keyword evidence="4 7" id="KW-0256">Endoplasmic reticulum</keyword>
<dbReference type="AlphaFoldDB" id="A0A0D2MSB0"/>
<comment type="subunit">
    <text evidence="7">Heterotetramer of TRAP-alpha, TRAP-beta, TRAP-delta and TRAP-gamma.</text>
</comment>
<evidence type="ECO:0000256" key="3">
    <source>
        <dbReference type="ARBA" id="ARBA00022729"/>
    </source>
</evidence>
<evidence type="ECO:0000313" key="10">
    <source>
        <dbReference type="Proteomes" id="UP000054498"/>
    </source>
</evidence>
<dbReference type="OrthoDB" id="1926781at2759"/>
<evidence type="ECO:0000256" key="2">
    <source>
        <dbReference type="ARBA" id="ARBA00022692"/>
    </source>
</evidence>
<evidence type="ECO:0000256" key="7">
    <source>
        <dbReference type="RuleBase" id="RU368074"/>
    </source>
</evidence>
<feature type="transmembrane region" description="Helical" evidence="7">
    <location>
        <begin position="166"/>
        <end position="185"/>
    </location>
</feature>
<dbReference type="Pfam" id="PF03896">
    <property type="entry name" value="TRAP_alpha"/>
    <property type="match status" value="1"/>
</dbReference>
<protein>
    <recommendedName>
        <fullName evidence="7">Translocon-associated protein subunit alpha</fullName>
        <shortName evidence="7">TRAP-alpha</shortName>
    </recommendedName>
    <alternativeName>
        <fullName evidence="7">Signal sequence receptor subunit alpha</fullName>
    </alternativeName>
</protein>
<feature type="chain" id="PRO_5002247193" description="Translocon-associated protein subunit alpha" evidence="8">
    <location>
        <begin position="23"/>
        <end position="236"/>
    </location>
</feature>
<comment type="similarity">
    <text evidence="7">Belongs to the TRAP-alpha family.</text>
</comment>
<evidence type="ECO:0000256" key="4">
    <source>
        <dbReference type="ARBA" id="ARBA00022824"/>
    </source>
</evidence>
<reference evidence="9 10" key="1">
    <citation type="journal article" date="2013" name="BMC Genomics">
        <title>Reconstruction of the lipid metabolism for the microalga Monoraphidium neglectum from its genome sequence reveals characteristics suitable for biofuel production.</title>
        <authorList>
            <person name="Bogen C."/>
            <person name="Al-Dilaimi A."/>
            <person name="Albersmeier A."/>
            <person name="Wichmann J."/>
            <person name="Grundmann M."/>
            <person name="Rupp O."/>
            <person name="Lauersen K.J."/>
            <person name="Blifernez-Klassen O."/>
            <person name="Kalinowski J."/>
            <person name="Goesmann A."/>
            <person name="Mussgnug J.H."/>
            <person name="Kruse O."/>
        </authorList>
    </citation>
    <scope>NUCLEOTIDE SEQUENCE [LARGE SCALE GENOMIC DNA]</scope>
    <source>
        <strain evidence="9 10">SAG 48.87</strain>
    </source>
</reference>
<dbReference type="GeneID" id="25737542"/>
<dbReference type="PANTHER" id="PTHR12924">
    <property type="entry name" value="TRANSLOCON-ASSOCIATED PROTEIN, ALPHA SUBUNIT"/>
    <property type="match status" value="1"/>
</dbReference>
<keyword evidence="2 7" id="KW-0812">Transmembrane</keyword>
<comment type="subcellular location">
    <subcellularLocation>
        <location evidence="1 7">Endoplasmic reticulum membrane</location>
        <topology evidence="1 7">Single-pass type I membrane protein</topology>
    </subcellularLocation>
</comment>
<evidence type="ECO:0000313" key="9">
    <source>
        <dbReference type="EMBL" id="KIZ03292.1"/>
    </source>
</evidence>
<gene>
    <name evidence="9" type="ORF">MNEG_4665</name>
</gene>
<comment type="domain">
    <text evidence="7">Shows a remarkable charge distribution with the N-terminus being highly negatively charged, and the cytoplasmic C-terminus positively charged.</text>
</comment>